<comment type="subcellular location">
    <subcellularLocation>
        <location evidence="1 7">Cell membrane</location>
        <topology evidence="1 7">Multi-pass membrane protein</topology>
    </subcellularLocation>
</comment>
<evidence type="ECO:0000256" key="7">
    <source>
        <dbReference type="RuleBase" id="RU363032"/>
    </source>
</evidence>
<feature type="transmembrane region" description="Helical" evidence="7">
    <location>
        <begin position="197"/>
        <end position="218"/>
    </location>
</feature>
<feature type="transmembrane region" description="Helical" evidence="7">
    <location>
        <begin position="123"/>
        <end position="145"/>
    </location>
</feature>
<feature type="transmembrane region" description="Helical" evidence="7">
    <location>
        <begin position="157"/>
        <end position="176"/>
    </location>
</feature>
<dbReference type="SUPFAM" id="SSF161098">
    <property type="entry name" value="MetI-like"/>
    <property type="match status" value="1"/>
</dbReference>
<feature type="transmembrane region" description="Helical" evidence="7">
    <location>
        <begin position="258"/>
        <end position="276"/>
    </location>
</feature>
<evidence type="ECO:0000256" key="4">
    <source>
        <dbReference type="ARBA" id="ARBA00022692"/>
    </source>
</evidence>
<keyword evidence="4 7" id="KW-0812">Transmembrane</keyword>
<evidence type="ECO:0000256" key="1">
    <source>
        <dbReference type="ARBA" id="ARBA00004651"/>
    </source>
</evidence>
<feature type="transmembrane region" description="Helical" evidence="7">
    <location>
        <begin position="85"/>
        <end position="111"/>
    </location>
</feature>
<evidence type="ECO:0000256" key="6">
    <source>
        <dbReference type="ARBA" id="ARBA00023136"/>
    </source>
</evidence>
<dbReference type="PANTHER" id="PTHR43744">
    <property type="entry name" value="ABC TRANSPORTER PERMEASE PROTEIN MG189-RELATED-RELATED"/>
    <property type="match status" value="1"/>
</dbReference>
<reference evidence="9" key="1">
    <citation type="submission" date="2019-09" db="EMBL/GenBank/DDBJ databases">
        <title>Characterisation of the sponge microbiome using genome-centric metagenomics.</title>
        <authorList>
            <person name="Engelberts J.P."/>
            <person name="Robbins S.J."/>
            <person name="De Goeij J.M."/>
            <person name="Aranda M."/>
            <person name="Bell S.C."/>
            <person name="Webster N.S."/>
        </authorList>
    </citation>
    <scope>NUCLEOTIDE SEQUENCE</scope>
    <source>
        <strain evidence="9">SB0662_bin_9</strain>
    </source>
</reference>
<proteinExistence type="inferred from homology"/>
<sequence length="291" mass="32346">MHSANMQQQRQILWQGGATSRYRLGLATGMLMILGVLMAFPFFWMLRTSLLTETDAAVFPPIWLPTYLELGGYQGVFTVQPFGRYILNSAFVAVTVMVSQLVTASLGAYAFARLQFPGRDKLFLLYLATMLIPAEVTIVPTFVLVSRFQMVDSLAGLIVPGLFSVFTTFLLRQFFLTIPFELEDAAKIDGAGYVRRYAQIVMPLSQPALATAAIFIFIGTWRSFLWPLIIIRTRELRTVPIGLAAIQQEQGHTDIPQLMAGSVMAIVPVIAVFLVLQRYYIEGVAMSGLKG</sequence>
<evidence type="ECO:0000313" key="9">
    <source>
        <dbReference type="EMBL" id="MYD90429.1"/>
    </source>
</evidence>
<dbReference type="CDD" id="cd06261">
    <property type="entry name" value="TM_PBP2"/>
    <property type="match status" value="1"/>
</dbReference>
<feature type="domain" description="ABC transmembrane type-1" evidence="8">
    <location>
        <begin position="86"/>
        <end position="276"/>
    </location>
</feature>
<dbReference type="AlphaFoldDB" id="A0A6B1DRV7"/>
<gene>
    <name evidence="9" type="ORF">F4Y08_08875</name>
</gene>
<evidence type="ECO:0000259" key="8">
    <source>
        <dbReference type="PROSITE" id="PS50928"/>
    </source>
</evidence>
<evidence type="ECO:0000256" key="5">
    <source>
        <dbReference type="ARBA" id="ARBA00022989"/>
    </source>
</evidence>
<comment type="caution">
    <text evidence="9">The sequence shown here is derived from an EMBL/GenBank/DDBJ whole genome shotgun (WGS) entry which is preliminary data.</text>
</comment>
<organism evidence="9">
    <name type="scientific">Caldilineaceae bacterium SB0662_bin_9</name>
    <dbReference type="NCBI Taxonomy" id="2605258"/>
    <lineage>
        <taxon>Bacteria</taxon>
        <taxon>Bacillati</taxon>
        <taxon>Chloroflexota</taxon>
        <taxon>Caldilineae</taxon>
        <taxon>Caldilineales</taxon>
        <taxon>Caldilineaceae</taxon>
    </lineage>
</organism>
<comment type="similarity">
    <text evidence="7">Belongs to the binding-protein-dependent transport system permease family.</text>
</comment>
<name>A0A6B1DRV7_9CHLR</name>
<dbReference type="EMBL" id="VXPY01000062">
    <property type="protein sequence ID" value="MYD90429.1"/>
    <property type="molecule type" value="Genomic_DNA"/>
</dbReference>
<dbReference type="Pfam" id="PF00528">
    <property type="entry name" value="BPD_transp_1"/>
    <property type="match status" value="1"/>
</dbReference>
<dbReference type="PANTHER" id="PTHR43744:SF12">
    <property type="entry name" value="ABC TRANSPORTER PERMEASE PROTEIN MG189-RELATED"/>
    <property type="match status" value="1"/>
</dbReference>
<evidence type="ECO:0000256" key="3">
    <source>
        <dbReference type="ARBA" id="ARBA00022475"/>
    </source>
</evidence>
<keyword evidence="2 7" id="KW-0813">Transport</keyword>
<dbReference type="InterPro" id="IPR035906">
    <property type="entry name" value="MetI-like_sf"/>
</dbReference>
<keyword evidence="3" id="KW-1003">Cell membrane</keyword>
<dbReference type="GO" id="GO:0005886">
    <property type="term" value="C:plasma membrane"/>
    <property type="evidence" value="ECO:0007669"/>
    <property type="project" value="UniProtKB-SubCell"/>
</dbReference>
<evidence type="ECO:0000256" key="2">
    <source>
        <dbReference type="ARBA" id="ARBA00022448"/>
    </source>
</evidence>
<dbReference type="InterPro" id="IPR000515">
    <property type="entry name" value="MetI-like"/>
</dbReference>
<dbReference type="GO" id="GO:0055085">
    <property type="term" value="P:transmembrane transport"/>
    <property type="evidence" value="ECO:0007669"/>
    <property type="project" value="InterPro"/>
</dbReference>
<protein>
    <submittedName>
        <fullName evidence="9">Carbohydrate ABC transporter permease</fullName>
    </submittedName>
</protein>
<dbReference type="PROSITE" id="PS50928">
    <property type="entry name" value="ABC_TM1"/>
    <property type="match status" value="1"/>
</dbReference>
<dbReference type="Gene3D" id="1.10.3720.10">
    <property type="entry name" value="MetI-like"/>
    <property type="match status" value="1"/>
</dbReference>
<feature type="transmembrane region" description="Helical" evidence="7">
    <location>
        <begin position="21"/>
        <end position="44"/>
    </location>
</feature>
<accession>A0A6B1DRV7</accession>
<keyword evidence="5 7" id="KW-1133">Transmembrane helix</keyword>
<keyword evidence="6 7" id="KW-0472">Membrane</keyword>